<dbReference type="SUPFAM" id="SSF55166">
    <property type="entry name" value="Hedgehog/DD-peptidase"/>
    <property type="match status" value="1"/>
</dbReference>
<keyword evidence="7" id="KW-0482">Metalloprotease</keyword>
<name>A0A9X3X093_9BACT</name>
<protein>
    <submittedName>
        <fullName evidence="10">Penicillin-insensitive murein endopeptidase</fullName>
    </submittedName>
</protein>
<evidence type="ECO:0000256" key="5">
    <source>
        <dbReference type="ARBA" id="ARBA00022801"/>
    </source>
</evidence>
<proteinExistence type="predicted"/>
<accession>A0A9X3X093</accession>
<feature type="compositionally biased region" description="Pro residues" evidence="8">
    <location>
        <begin position="70"/>
        <end position="79"/>
    </location>
</feature>
<keyword evidence="5" id="KW-0378">Hydrolase</keyword>
<dbReference type="GO" id="GO:0030288">
    <property type="term" value="C:outer membrane-bounded periplasmic space"/>
    <property type="evidence" value="ECO:0007669"/>
    <property type="project" value="InterPro"/>
</dbReference>
<dbReference type="GO" id="GO:0006508">
    <property type="term" value="P:proteolysis"/>
    <property type="evidence" value="ECO:0007669"/>
    <property type="project" value="UniProtKB-KW"/>
</dbReference>
<dbReference type="AlphaFoldDB" id="A0A9X3X093"/>
<dbReference type="Pfam" id="PF03411">
    <property type="entry name" value="Peptidase_M74"/>
    <property type="match status" value="1"/>
</dbReference>
<dbReference type="InterPro" id="IPR005073">
    <property type="entry name" value="Peptidase_M74"/>
</dbReference>
<dbReference type="GO" id="GO:0046872">
    <property type="term" value="F:metal ion binding"/>
    <property type="evidence" value="ECO:0007669"/>
    <property type="project" value="UniProtKB-KW"/>
</dbReference>
<evidence type="ECO:0000313" key="11">
    <source>
        <dbReference type="Proteomes" id="UP001151081"/>
    </source>
</evidence>
<dbReference type="Proteomes" id="UP001151081">
    <property type="component" value="Unassembled WGS sequence"/>
</dbReference>
<evidence type="ECO:0000313" key="10">
    <source>
        <dbReference type="EMBL" id="MDC3981669.1"/>
    </source>
</evidence>
<keyword evidence="1" id="KW-0645">Protease</keyword>
<sequence length="317" mass="34117">MRSVPPRALGSAIVIVAAASIAVFAAQRGARSSPNEGASAAPVTSARRMGALPGVASVLASTPNDTPQAASPPPPPPAPARCMPEPAIEVRVVDPPPVTELFRLAKEKPEALGSASVGSPTRGSLFGGVELKDSEGILRAGGYGWGTELVIRSIERAVREVRRCFADSPRLYVGDIARERGGWLKPHRSHQSGLDADIGYYYKSQATWYQRATAENLDAARTWALVRALIEGGNVEMIFIDVSVQRLLQAYVATLPEGEQPPEEVFPSPTKRDTIIRHAWGHATHFHVRFRDPAAVALGQRLANILPRLRGARRAPR</sequence>
<evidence type="ECO:0000256" key="1">
    <source>
        <dbReference type="ARBA" id="ARBA00022670"/>
    </source>
</evidence>
<evidence type="ECO:0000256" key="8">
    <source>
        <dbReference type="SAM" id="MobiDB-lite"/>
    </source>
</evidence>
<reference evidence="10 11" key="1">
    <citation type="submission" date="2021-04" db="EMBL/GenBank/DDBJ databases">
        <title>Genome analysis of Polyangium sp.</title>
        <authorList>
            <person name="Li Y."/>
            <person name="Wang J."/>
        </authorList>
    </citation>
    <scope>NUCLEOTIDE SEQUENCE [LARGE SCALE GENOMIC DNA]</scope>
    <source>
        <strain evidence="10 11">SDU14</strain>
    </source>
</reference>
<feature type="signal peptide" evidence="9">
    <location>
        <begin position="1"/>
        <end position="25"/>
    </location>
</feature>
<feature type="region of interest" description="Disordered" evidence="8">
    <location>
        <begin position="54"/>
        <end position="83"/>
    </location>
</feature>
<evidence type="ECO:0000256" key="6">
    <source>
        <dbReference type="ARBA" id="ARBA00022833"/>
    </source>
</evidence>
<keyword evidence="11" id="KW-1185">Reference proteome</keyword>
<comment type="caution">
    <text evidence="10">The sequence shown here is derived from an EMBL/GenBank/DDBJ whole genome shotgun (WGS) entry which is preliminary data.</text>
</comment>
<dbReference type="InterPro" id="IPR009045">
    <property type="entry name" value="Zn_M74/Hedgehog-like"/>
</dbReference>
<gene>
    <name evidence="10" type="ORF">KEG57_14235</name>
</gene>
<organism evidence="10 11">
    <name type="scientific">Polyangium jinanense</name>
    <dbReference type="NCBI Taxonomy" id="2829994"/>
    <lineage>
        <taxon>Bacteria</taxon>
        <taxon>Pseudomonadati</taxon>
        <taxon>Myxococcota</taxon>
        <taxon>Polyangia</taxon>
        <taxon>Polyangiales</taxon>
        <taxon>Polyangiaceae</taxon>
        <taxon>Polyangium</taxon>
    </lineage>
</organism>
<keyword evidence="4" id="KW-0574">Periplasm</keyword>
<evidence type="ECO:0000256" key="7">
    <source>
        <dbReference type="ARBA" id="ARBA00023049"/>
    </source>
</evidence>
<evidence type="ECO:0000256" key="4">
    <source>
        <dbReference type="ARBA" id="ARBA00022764"/>
    </source>
</evidence>
<dbReference type="EMBL" id="JAGTJJ010000005">
    <property type="protein sequence ID" value="MDC3981669.1"/>
    <property type="molecule type" value="Genomic_DNA"/>
</dbReference>
<evidence type="ECO:0000256" key="2">
    <source>
        <dbReference type="ARBA" id="ARBA00022723"/>
    </source>
</evidence>
<evidence type="ECO:0000256" key="3">
    <source>
        <dbReference type="ARBA" id="ARBA00022729"/>
    </source>
</evidence>
<dbReference type="GO" id="GO:0008237">
    <property type="term" value="F:metallopeptidase activity"/>
    <property type="evidence" value="ECO:0007669"/>
    <property type="project" value="UniProtKB-KW"/>
</dbReference>
<keyword evidence="6" id="KW-0862">Zinc</keyword>
<evidence type="ECO:0000256" key="9">
    <source>
        <dbReference type="SAM" id="SignalP"/>
    </source>
</evidence>
<feature type="chain" id="PRO_5040778036" evidence="9">
    <location>
        <begin position="26"/>
        <end position="317"/>
    </location>
</feature>
<keyword evidence="2" id="KW-0479">Metal-binding</keyword>
<keyword evidence="3 9" id="KW-0732">Signal</keyword>
<dbReference type="Gene3D" id="3.30.1380.10">
    <property type="match status" value="1"/>
</dbReference>
<dbReference type="GO" id="GO:0004252">
    <property type="term" value="F:serine-type endopeptidase activity"/>
    <property type="evidence" value="ECO:0007669"/>
    <property type="project" value="InterPro"/>
</dbReference>
<dbReference type="RefSeq" id="WP_272458545.1">
    <property type="nucleotide sequence ID" value="NZ_JAGTJJ010000005.1"/>
</dbReference>